<keyword evidence="1" id="KW-0479">Metal-binding</keyword>
<dbReference type="SUPFAM" id="SSF57667">
    <property type="entry name" value="beta-beta-alpha zinc fingers"/>
    <property type="match status" value="4"/>
</dbReference>
<protein>
    <recommendedName>
        <fullName evidence="7">C2H2-type domain-containing protein</fullName>
    </recommendedName>
</protein>
<evidence type="ECO:0000256" key="1">
    <source>
        <dbReference type="ARBA" id="ARBA00022723"/>
    </source>
</evidence>
<reference evidence="8" key="1">
    <citation type="journal article" date="2019" name="bioRxiv">
        <title>The Genome of the Zebra Mussel, Dreissena polymorpha: A Resource for Invasive Species Research.</title>
        <authorList>
            <person name="McCartney M.A."/>
            <person name="Auch B."/>
            <person name="Kono T."/>
            <person name="Mallez S."/>
            <person name="Zhang Y."/>
            <person name="Obille A."/>
            <person name="Becker A."/>
            <person name="Abrahante J.E."/>
            <person name="Garbe J."/>
            <person name="Badalamenti J.P."/>
            <person name="Herman A."/>
            <person name="Mangelson H."/>
            <person name="Liachko I."/>
            <person name="Sullivan S."/>
            <person name="Sone E.D."/>
            <person name="Koren S."/>
            <person name="Silverstein K.A.T."/>
            <person name="Beckman K.B."/>
            <person name="Gohl D.M."/>
        </authorList>
    </citation>
    <scope>NUCLEOTIDE SEQUENCE</scope>
    <source>
        <strain evidence="8">Duluth1</strain>
        <tissue evidence="8">Whole animal</tissue>
    </source>
</reference>
<evidence type="ECO:0000256" key="2">
    <source>
        <dbReference type="ARBA" id="ARBA00022737"/>
    </source>
</evidence>
<dbReference type="InterPro" id="IPR036236">
    <property type="entry name" value="Znf_C2H2_sf"/>
</dbReference>
<evidence type="ECO:0000256" key="3">
    <source>
        <dbReference type="ARBA" id="ARBA00022771"/>
    </source>
</evidence>
<dbReference type="PANTHER" id="PTHR23234:SF10">
    <property type="entry name" value="RIKEN CDNA 6720489N17 GENE-RELATED"/>
    <property type="match status" value="1"/>
</dbReference>
<keyword evidence="2" id="KW-0677">Repeat</keyword>
<proteinExistence type="predicted"/>
<feature type="compositionally biased region" description="Polar residues" evidence="6">
    <location>
        <begin position="79"/>
        <end position="89"/>
    </location>
</feature>
<feature type="domain" description="C2H2-type" evidence="7">
    <location>
        <begin position="484"/>
        <end position="511"/>
    </location>
</feature>
<dbReference type="SMART" id="SM00355">
    <property type="entry name" value="ZnF_C2H2"/>
    <property type="match status" value="9"/>
</dbReference>
<feature type="region of interest" description="Disordered" evidence="6">
    <location>
        <begin position="180"/>
        <end position="222"/>
    </location>
</feature>
<dbReference type="GO" id="GO:0008270">
    <property type="term" value="F:zinc ion binding"/>
    <property type="evidence" value="ECO:0007669"/>
    <property type="project" value="UniProtKB-KW"/>
</dbReference>
<organism evidence="8 9">
    <name type="scientific">Dreissena polymorpha</name>
    <name type="common">Zebra mussel</name>
    <name type="synonym">Mytilus polymorpha</name>
    <dbReference type="NCBI Taxonomy" id="45954"/>
    <lineage>
        <taxon>Eukaryota</taxon>
        <taxon>Metazoa</taxon>
        <taxon>Spiralia</taxon>
        <taxon>Lophotrochozoa</taxon>
        <taxon>Mollusca</taxon>
        <taxon>Bivalvia</taxon>
        <taxon>Autobranchia</taxon>
        <taxon>Heteroconchia</taxon>
        <taxon>Euheterodonta</taxon>
        <taxon>Imparidentia</taxon>
        <taxon>Neoheterodontei</taxon>
        <taxon>Myida</taxon>
        <taxon>Dreissenoidea</taxon>
        <taxon>Dreissenidae</taxon>
        <taxon>Dreissena</taxon>
    </lineage>
</organism>
<dbReference type="AlphaFoldDB" id="A0A9D4R2L9"/>
<dbReference type="OrthoDB" id="6161009at2759"/>
<dbReference type="Pfam" id="PF00096">
    <property type="entry name" value="zf-C2H2"/>
    <property type="match status" value="3"/>
</dbReference>
<dbReference type="FunFam" id="3.30.160.60:FF:000446">
    <property type="entry name" value="Zinc finger protein"/>
    <property type="match status" value="1"/>
</dbReference>
<keyword evidence="3 5" id="KW-0863">Zinc-finger</keyword>
<feature type="domain" description="C2H2-type" evidence="7">
    <location>
        <begin position="456"/>
        <end position="483"/>
    </location>
</feature>
<keyword evidence="4" id="KW-0862">Zinc</keyword>
<evidence type="ECO:0000259" key="7">
    <source>
        <dbReference type="PROSITE" id="PS50157"/>
    </source>
</evidence>
<dbReference type="Gene3D" id="3.30.160.60">
    <property type="entry name" value="Classic Zinc Finger"/>
    <property type="match status" value="4"/>
</dbReference>
<dbReference type="FunFam" id="3.30.160.60:FF:000448">
    <property type="entry name" value="RE1-silencing transcription factor A"/>
    <property type="match status" value="1"/>
</dbReference>
<evidence type="ECO:0000256" key="5">
    <source>
        <dbReference type="PROSITE-ProRule" id="PRU00042"/>
    </source>
</evidence>
<evidence type="ECO:0000256" key="6">
    <source>
        <dbReference type="SAM" id="MobiDB-lite"/>
    </source>
</evidence>
<accession>A0A9D4R2L9</accession>
<keyword evidence="9" id="KW-1185">Reference proteome</keyword>
<dbReference type="EMBL" id="JAIWYP010000003">
    <property type="protein sequence ID" value="KAH3851687.1"/>
    <property type="molecule type" value="Genomic_DNA"/>
</dbReference>
<evidence type="ECO:0000313" key="8">
    <source>
        <dbReference type="EMBL" id="KAH3851687.1"/>
    </source>
</evidence>
<reference evidence="8" key="2">
    <citation type="submission" date="2020-11" db="EMBL/GenBank/DDBJ databases">
        <authorList>
            <person name="McCartney M.A."/>
            <person name="Auch B."/>
            <person name="Kono T."/>
            <person name="Mallez S."/>
            <person name="Becker A."/>
            <person name="Gohl D.M."/>
            <person name="Silverstein K.A.T."/>
            <person name="Koren S."/>
            <person name="Bechman K.B."/>
            <person name="Herman A."/>
            <person name="Abrahante J.E."/>
            <person name="Garbe J."/>
        </authorList>
    </citation>
    <scope>NUCLEOTIDE SEQUENCE</scope>
    <source>
        <strain evidence="8">Duluth1</strain>
        <tissue evidence="8">Whole animal</tissue>
    </source>
</reference>
<dbReference type="InterPro" id="IPR013087">
    <property type="entry name" value="Znf_C2H2_type"/>
</dbReference>
<feature type="domain" description="C2H2-type" evidence="7">
    <location>
        <begin position="399"/>
        <end position="427"/>
    </location>
</feature>
<dbReference type="PROSITE" id="PS50157">
    <property type="entry name" value="ZINC_FINGER_C2H2_2"/>
    <property type="match status" value="6"/>
</dbReference>
<feature type="domain" description="C2H2-type" evidence="7">
    <location>
        <begin position="343"/>
        <end position="371"/>
    </location>
</feature>
<dbReference type="Proteomes" id="UP000828390">
    <property type="component" value="Unassembled WGS sequence"/>
</dbReference>
<feature type="domain" description="C2H2-type" evidence="7">
    <location>
        <begin position="428"/>
        <end position="455"/>
    </location>
</feature>
<sequence length="571" mass="66788">MAEIETYVEKLSNGNADQTESSVIDIGSEIYRWRVLSQQLVMNDKTIAKYLLDVYEKHVNNSTPIASNERNQEDVEPLNATSETTEISSLKQEDYTALETDSLKNNGKEEMDTEEVHVKVERQEYHSDDELTSDYTEEVEEILKAQNRKKRKLKTLKKEKVVSKKRKVNMKGLQPIKLKLKQEAGRKRKAEEKKKRIERGKTTAEKPTEKKKTPKKETEPKPWIKISLDQHAEKFTVEKINSIERQHRKSSVFEFMYSCLICYNFKAENRDIFEIHVEKHLNNILKCPTCNYEAYSEFDLTRHKKLCNPDVSKMFICDMCGEIFNKRDAYRCHLGKVHGIHHWKCRYCEERFPTRFNYQSHMKKEHPEQMNFCQKCNQYFPNLSKDEYNDHTNTCKGEFQCPECGKMFLGKMVLATHVRYIHKNIRSHQCHICPYSAKSASMLRLHIRAHEGIHPYSCDQCTFTCVQRYQLKSHMRTHTKEKPYKCTMCSYAAAWNVQLKEHIKAHSMSTAVACRECGVVLKNTHTLSIHEKKEHGSVWQYNHPPNIHPLALTAPSATAPHAQQHPVVMGQ</sequence>
<evidence type="ECO:0000313" key="9">
    <source>
        <dbReference type="Proteomes" id="UP000828390"/>
    </source>
</evidence>
<feature type="region of interest" description="Disordered" evidence="6">
    <location>
        <begin position="63"/>
        <end position="89"/>
    </location>
</feature>
<evidence type="ECO:0000256" key="4">
    <source>
        <dbReference type="ARBA" id="ARBA00022833"/>
    </source>
</evidence>
<dbReference type="InterPro" id="IPR050758">
    <property type="entry name" value="Znf_C2H2-type"/>
</dbReference>
<name>A0A9D4R2L9_DREPO</name>
<dbReference type="PANTHER" id="PTHR23234">
    <property type="entry name" value="ZNF44 PROTEIN"/>
    <property type="match status" value="1"/>
</dbReference>
<gene>
    <name evidence="8" type="ORF">DPMN_094171</name>
</gene>
<dbReference type="PROSITE" id="PS00028">
    <property type="entry name" value="ZINC_FINGER_C2H2_1"/>
    <property type="match status" value="5"/>
</dbReference>
<feature type="domain" description="C2H2-type" evidence="7">
    <location>
        <begin position="315"/>
        <end position="338"/>
    </location>
</feature>
<comment type="caution">
    <text evidence="8">The sequence shown here is derived from an EMBL/GenBank/DDBJ whole genome shotgun (WGS) entry which is preliminary data.</text>
</comment>